<dbReference type="EMBL" id="OIVN01001674">
    <property type="protein sequence ID" value="SPC96522.1"/>
    <property type="molecule type" value="Genomic_DNA"/>
</dbReference>
<dbReference type="Pfam" id="PF13952">
    <property type="entry name" value="DUF4216"/>
    <property type="match status" value="1"/>
</dbReference>
<evidence type="ECO:0000259" key="1">
    <source>
        <dbReference type="PROSITE" id="PS50108"/>
    </source>
</evidence>
<dbReference type="InterPro" id="IPR025312">
    <property type="entry name" value="DUF4216"/>
</dbReference>
<proteinExistence type="predicted"/>
<dbReference type="PANTHER" id="PTHR10775">
    <property type="entry name" value="OS08G0208400 PROTEIN"/>
    <property type="match status" value="1"/>
</dbReference>
<reference evidence="2" key="1">
    <citation type="submission" date="2018-02" db="EMBL/GenBank/DDBJ databases">
        <authorList>
            <person name="Cohen D.B."/>
            <person name="Kent A.D."/>
        </authorList>
    </citation>
    <scope>NUCLEOTIDE SEQUENCE</scope>
</reference>
<sequence length="943" mass="107840">MDKSWMNKSRISREYFNGVQEFVTFASKQATDDGMILCPCVKCVNSTFLDIEVVRLHLESFGICKGYQPWDFHGESSFPMASSKVRNSQVQESSNEYGDIHEMLHELFPMQNTTSRPVEEGPSVRQHAQGPNEDAQRFYNLLKDAEQPLYEGSGHMKWHANGRTDDGLMRHPADSPAWKTFDSKYGEFSSEPRNVRLGLAADGFNPFGLMSVSHSTWPVILVPYNFPPWMCMKRSSFMLSLLIPGPSSPGNDIDVYLQPLVEELKELWDVGVETYDVSTKTIFQMHAAVMWTINDFPAYGDLSGWNTKGALACPFCNYDTHSSWLYNGGKYCFMGHRRFLDNNHKFRKDAVSFDGSREMRPAPVIPSGQDIIMQTEQVVDFSFGKNNKQKRKRGECAWKKRSIFFTLPYWEHHMLRHNLDVMHVEKNVTDNIMGTLLNVAKKTKDNLKARFDLQDMGIRSELHPEECGNDKWSMPHACFTMTTSEKYSFLEVLEGVRVPDGYASNVSRCVKLKERKIIGLKSHDNHILMQQLFPIAIRGCLPKKRYVTNGLKFRTKDSEEDKKTQNSGVSVITEGGMTYYGALTDIIELDYFDSFKYILFKCEWVDVLSGKGYKIDEFGFPLVNFKHLIHVGEKLIDEPYVLASEASQVFYVEDKRHKDWVVAVKTKARDIFDAGIGVLCDDEDDESNTYCENVPYNVIVDDTHGDANDHLDWARPEMARKPLRTRVVTLGSSSQQAPTHKKQAHHESLDVEEQLAVDATVSGAPLKRATRGRSKYVHIWNLAPGTKVELPLNHENQPRRFIIPEDPGTFLAVKEWTLQKLSKMWRDRKWRMKGRKFKKNGNPTHVVAAASPHVDKVDFATLVTYWYSKDGQDLSDKNKKSCSFQKETHTAGSKSYASHVEEMKEERGVNVPIERAELYEKFYTHKDGTPVNDNAAKNIVSII</sequence>
<gene>
    <name evidence="2" type="ORF">FSB_LOCUS24404</name>
</gene>
<name>A0A2N9GAB6_FAGSY</name>
<accession>A0A2N9GAB6</accession>
<dbReference type="PANTHER" id="PTHR10775:SF185">
    <property type="entry name" value="OS08G0208400 PROTEIN"/>
    <property type="match status" value="1"/>
</dbReference>
<dbReference type="AlphaFoldDB" id="A0A2N9GAB6"/>
<dbReference type="Pfam" id="PF13963">
    <property type="entry name" value="Transpos_assoc"/>
    <property type="match status" value="1"/>
</dbReference>
<dbReference type="PROSITE" id="PS50108">
    <property type="entry name" value="CRIB"/>
    <property type="match status" value="1"/>
</dbReference>
<dbReference type="Pfam" id="PF02992">
    <property type="entry name" value="Transposase_21"/>
    <property type="match status" value="1"/>
</dbReference>
<evidence type="ECO:0000313" key="2">
    <source>
        <dbReference type="EMBL" id="SPC96522.1"/>
    </source>
</evidence>
<dbReference type="InterPro" id="IPR000095">
    <property type="entry name" value="CRIB_dom"/>
</dbReference>
<dbReference type="InterPro" id="IPR029480">
    <property type="entry name" value="Transpos_assoc"/>
</dbReference>
<organism evidence="2">
    <name type="scientific">Fagus sylvatica</name>
    <name type="common">Beechnut</name>
    <dbReference type="NCBI Taxonomy" id="28930"/>
    <lineage>
        <taxon>Eukaryota</taxon>
        <taxon>Viridiplantae</taxon>
        <taxon>Streptophyta</taxon>
        <taxon>Embryophyta</taxon>
        <taxon>Tracheophyta</taxon>
        <taxon>Spermatophyta</taxon>
        <taxon>Magnoliopsida</taxon>
        <taxon>eudicotyledons</taxon>
        <taxon>Gunneridae</taxon>
        <taxon>Pentapetalae</taxon>
        <taxon>rosids</taxon>
        <taxon>fabids</taxon>
        <taxon>Fagales</taxon>
        <taxon>Fagaceae</taxon>
        <taxon>Fagus</taxon>
    </lineage>
</organism>
<protein>
    <recommendedName>
        <fullName evidence="1">CRIB domain-containing protein</fullName>
    </recommendedName>
</protein>
<feature type="domain" description="CRIB" evidence="1">
    <location>
        <begin position="618"/>
        <end position="632"/>
    </location>
</feature>
<dbReference type="InterPro" id="IPR004252">
    <property type="entry name" value="Probable_transposase_24"/>
</dbReference>
<dbReference type="Pfam" id="PF03004">
    <property type="entry name" value="Transposase_24"/>
    <property type="match status" value="1"/>
</dbReference>
<dbReference type="InterPro" id="IPR004242">
    <property type="entry name" value="Transposase_21"/>
</dbReference>